<evidence type="ECO:0000313" key="4">
    <source>
        <dbReference type="EMBL" id="KAK3717551.1"/>
    </source>
</evidence>
<dbReference type="EMBL" id="JAWDGP010007454">
    <property type="protein sequence ID" value="KAK3717551.1"/>
    <property type="molecule type" value="Genomic_DNA"/>
</dbReference>
<dbReference type="PANTHER" id="PTHR46584:SF1">
    <property type="entry name" value="HMG DOMAIN-CONTAINING PROTEIN 4"/>
    <property type="match status" value="1"/>
</dbReference>
<dbReference type="Pfam" id="PF00505">
    <property type="entry name" value="HMG_box"/>
    <property type="match status" value="1"/>
</dbReference>
<dbReference type="GO" id="GO:0005634">
    <property type="term" value="C:nucleus"/>
    <property type="evidence" value="ECO:0007669"/>
    <property type="project" value="UniProtKB-UniRule"/>
</dbReference>
<dbReference type="SUPFAM" id="SSF47095">
    <property type="entry name" value="HMG-box"/>
    <property type="match status" value="1"/>
</dbReference>
<keyword evidence="1" id="KW-0539">Nucleus</keyword>
<dbReference type="Proteomes" id="UP001283361">
    <property type="component" value="Unassembled WGS sequence"/>
</dbReference>
<evidence type="ECO:0000256" key="2">
    <source>
        <dbReference type="SAM" id="MobiDB-lite"/>
    </source>
</evidence>
<feature type="compositionally biased region" description="Polar residues" evidence="2">
    <location>
        <begin position="24"/>
        <end position="35"/>
    </location>
</feature>
<sequence length="696" mass="74428">MGGRSQKGRKRLVCLNRKKRDHQSTGVPKSPSTFLNMAKRSGTADLEGPSVKMRREDPEDGGGGRTGRVRKKSAKVLEMEEFEQVEKTHQSGKKSKTAKVGVGLKPEEDEGSAQNITTMVATPKMKVKAPKGPPMIPKSTLAANLMQAPISVTPTPPKSAKPGGALSAQLNKPVSHFLPVQSSGILTTTVKPVENPTDMLAAGIKKEIHDDSQEHSDDSVTASVTVKSEQPQSVIKYLLSSPSSGSKTSVGLAESGAELVGGGGKKSISKKSKIIQEKASKAGKSKTAKQKLDLSSPTEGDDEDEDEDGANSMASLKMRISASSDPQSAQVTLNPKVNAPVMTEKSKKKKGKAVASLESPELVSTIKMESKAEPEDLSSPTSKKPNKKSSKKKEKLIQEAISAVKKLPAPELHELSKPVKKKKKMKMGGEPSIGELEGDLYIDDAEGESNLVIAETEKKKKKSLRKKKPSLKGQSDLKEEEKEKKLSKRAPTAYMLFCNTHRPGIVNQNPGIEFAGISKKLGEMWQTLSTKQKLQWRRKAQRRMKKGSNLISTGKSTVVKEGTLQGAGISLLPPAGASPAAGSAQTAAGIRYINVVHRSPVESPQSPTKLNFSIEPVDVAAHLKLLGESLSIIGMRLQEHKGMIAVQGSLSVLLDSLLCACGPLLCLTQQVPNMDGCDPLVHGQTLDSVAYVMPGL</sequence>
<proteinExistence type="predicted"/>
<name>A0AAE0XVR7_9GAST</name>
<dbReference type="SMART" id="SM00398">
    <property type="entry name" value="HMG"/>
    <property type="match status" value="1"/>
</dbReference>
<evidence type="ECO:0000259" key="3">
    <source>
        <dbReference type="PROSITE" id="PS50118"/>
    </source>
</evidence>
<keyword evidence="5" id="KW-1185">Reference proteome</keyword>
<evidence type="ECO:0000256" key="1">
    <source>
        <dbReference type="PROSITE-ProRule" id="PRU00267"/>
    </source>
</evidence>
<feature type="compositionally biased region" description="Low complexity" evidence="2">
    <location>
        <begin position="240"/>
        <end position="249"/>
    </location>
</feature>
<dbReference type="InterPro" id="IPR042477">
    <property type="entry name" value="HMGXB4"/>
</dbReference>
<dbReference type="GO" id="GO:0003677">
    <property type="term" value="F:DNA binding"/>
    <property type="evidence" value="ECO:0007669"/>
    <property type="project" value="UniProtKB-UniRule"/>
</dbReference>
<feature type="region of interest" description="Disordered" evidence="2">
    <location>
        <begin position="1"/>
        <end position="115"/>
    </location>
</feature>
<protein>
    <recommendedName>
        <fullName evidence="3">HMG box domain-containing protein</fullName>
    </recommendedName>
</protein>
<comment type="caution">
    <text evidence="4">The sequence shown here is derived from an EMBL/GenBank/DDBJ whole genome shotgun (WGS) entry which is preliminary data.</text>
</comment>
<keyword evidence="1" id="KW-0238">DNA-binding</keyword>
<dbReference type="Gene3D" id="1.10.30.10">
    <property type="entry name" value="High mobility group box domain"/>
    <property type="match status" value="1"/>
</dbReference>
<feature type="compositionally biased region" description="Basic and acidic residues" evidence="2">
    <location>
        <begin position="204"/>
        <end position="218"/>
    </location>
</feature>
<evidence type="ECO:0000313" key="5">
    <source>
        <dbReference type="Proteomes" id="UP001283361"/>
    </source>
</evidence>
<feature type="region of interest" description="Disordered" evidence="2">
    <location>
        <begin position="201"/>
        <end position="435"/>
    </location>
</feature>
<feature type="compositionally biased region" description="Basic residues" evidence="2">
    <location>
        <begin position="1"/>
        <end position="21"/>
    </location>
</feature>
<organism evidence="4 5">
    <name type="scientific">Elysia crispata</name>
    <name type="common">lettuce slug</name>
    <dbReference type="NCBI Taxonomy" id="231223"/>
    <lineage>
        <taxon>Eukaryota</taxon>
        <taxon>Metazoa</taxon>
        <taxon>Spiralia</taxon>
        <taxon>Lophotrochozoa</taxon>
        <taxon>Mollusca</taxon>
        <taxon>Gastropoda</taxon>
        <taxon>Heterobranchia</taxon>
        <taxon>Euthyneura</taxon>
        <taxon>Panpulmonata</taxon>
        <taxon>Sacoglossa</taxon>
        <taxon>Placobranchoidea</taxon>
        <taxon>Plakobranchidae</taxon>
        <taxon>Elysia</taxon>
    </lineage>
</organism>
<feature type="compositionally biased region" description="Basic and acidic residues" evidence="2">
    <location>
        <begin position="475"/>
        <end position="484"/>
    </location>
</feature>
<dbReference type="InterPro" id="IPR036910">
    <property type="entry name" value="HMG_box_dom_sf"/>
</dbReference>
<dbReference type="AlphaFoldDB" id="A0AAE0XVR7"/>
<dbReference type="CDD" id="cd00084">
    <property type="entry name" value="HMG-box_SF"/>
    <property type="match status" value="1"/>
</dbReference>
<accession>A0AAE0XVR7</accession>
<feature type="compositionally biased region" description="Acidic residues" evidence="2">
    <location>
        <begin position="299"/>
        <end position="309"/>
    </location>
</feature>
<gene>
    <name evidence="4" type="ORF">RRG08_032033</name>
</gene>
<feature type="compositionally biased region" description="Basic residues" evidence="2">
    <location>
        <begin position="384"/>
        <end position="394"/>
    </location>
</feature>
<feature type="region of interest" description="Disordered" evidence="2">
    <location>
        <begin position="457"/>
        <end position="485"/>
    </location>
</feature>
<feature type="DNA-binding region" description="HMG box" evidence="1">
    <location>
        <begin position="487"/>
        <end position="555"/>
    </location>
</feature>
<dbReference type="PANTHER" id="PTHR46584">
    <property type="entry name" value="HMG DOMAIN-CONTAINING PROTEIN 4"/>
    <property type="match status" value="1"/>
</dbReference>
<feature type="compositionally biased region" description="Basic residues" evidence="2">
    <location>
        <begin position="459"/>
        <end position="470"/>
    </location>
</feature>
<dbReference type="PROSITE" id="PS50118">
    <property type="entry name" value="HMG_BOX_2"/>
    <property type="match status" value="1"/>
</dbReference>
<feature type="compositionally biased region" description="Polar residues" evidence="2">
    <location>
        <begin position="321"/>
        <end position="335"/>
    </location>
</feature>
<feature type="domain" description="HMG box" evidence="3">
    <location>
        <begin position="487"/>
        <end position="555"/>
    </location>
</feature>
<feature type="compositionally biased region" description="Polar residues" evidence="2">
    <location>
        <begin position="219"/>
        <end position="233"/>
    </location>
</feature>
<dbReference type="InterPro" id="IPR009071">
    <property type="entry name" value="HMG_box_dom"/>
</dbReference>
<reference evidence="4" key="1">
    <citation type="journal article" date="2023" name="G3 (Bethesda)">
        <title>A reference genome for the long-term kleptoplast-retaining sea slug Elysia crispata morphotype clarki.</title>
        <authorList>
            <person name="Eastman K.E."/>
            <person name="Pendleton A.L."/>
            <person name="Shaikh M.A."/>
            <person name="Suttiyut T."/>
            <person name="Ogas R."/>
            <person name="Tomko P."/>
            <person name="Gavelis G."/>
            <person name="Widhalm J.R."/>
            <person name="Wisecaver J.H."/>
        </authorList>
    </citation>
    <scope>NUCLEOTIDE SEQUENCE</scope>
    <source>
        <strain evidence="4">ECLA1</strain>
    </source>
</reference>